<dbReference type="InterPro" id="IPR050249">
    <property type="entry name" value="Pseudomonas-type_ThrB"/>
</dbReference>
<sequence>MSNDVFSFPTLESPAPRLSLGDAQQAASAWFSDAVDLECLDSERDQNFLATNKKQQQYVLKIANSKESFDVLDFQNQALNHLLKSSPSLLLPRVCKDLSGKEISSVVVNNNKHYVRLLSFIKGVPLEDSTNQTHPDVLHRMMGGFLANLGKGLRDFSHPRPDHELLWDVKQTGFLYHLLSHIKDKHKRDIARTNLERFTKNTEPKIQQLRSQVIHNDMNQCNVILDFNEDGPVIGMIDFGDMVYAPLVNDLAVAAAYQTTATEDLIQGTTHLLSGYQKEYPLNENELALLPALITNRITMTVIIGEWRGAQHPENKQYILGGVDQSWRVLEELCMLNLESVAEIFIKTAQSINP</sequence>
<organism evidence="10">
    <name type="scientific">marine metagenome</name>
    <dbReference type="NCBI Taxonomy" id="408172"/>
    <lineage>
        <taxon>unclassified sequences</taxon>
        <taxon>metagenomes</taxon>
        <taxon>ecological metagenomes</taxon>
    </lineage>
</organism>
<proteinExistence type="predicted"/>
<evidence type="ECO:0000256" key="2">
    <source>
        <dbReference type="ARBA" id="ARBA00022490"/>
    </source>
</evidence>
<dbReference type="Pfam" id="PF01636">
    <property type="entry name" value="APH"/>
    <property type="match status" value="1"/>
</dbReference>
<feature type="domain" description="Aminoglycoside phosphotransferase" evidence="9">
    <location>
        <begin position="45"/>
        <end position="272"/>
    </location>
</feature>
<evidence type="ECO:0000256" key="3">
    <source>
        <dbReference type="ARBA" id="ARBA00022679"/>
    </source>
</evidence>
<dbReference type="Gene3D" id="3.90.1200.10">
    <property type="match status" value="1"/>
</dbReference>
<dbReference type="InterPro" id="IPR011009">
    <property type="entry name" value="Kinase-like_dom_sf"/>
</dbReference>
<dbReference type="SUPFAM" id="SSF56112">
    <property type="entry name" value="Protein kinase-like (PK-like)"/>
    <property type="match status" value="1"/>
</dbReference>
<accession>A0A381TFJ2</accession>
<dbReference type="EMBL" id="UINC01004508">
    <property type="protein sequence ID" value="SVA14840.1"/>
    <property type="molecule type" value="Genomic_DNA"/>
</dbReference>
<evidence type="ECO:0000256" key="1">
    <source>
        <dbReference type="ARBA" id="ARBA00004496"/>
    </source>
</evidence>
<keyword evidence="3" id="KW-0808">Transferase</keyword>
<evidence type="ECO:0000256" key="4">
    <source>
        <dbReference type="ARBA" id="ARBA00022777"/>
    </source>
</evidence>
<evidence type="ECO:0000256" key="7">
    <source>
        <dbReference type="ARBA" id="ARBA00038873"/>
    </source>
</evidence>
<comment type="catalytic activity">
    <reaction evidence="5">
        <text>(5R)-5-hydroxy-L-lysine + GTP = (5R)-5-phosphooxy-L-lysine + GDP + H(+)</text>
        <dbReference type="Rhea" id="RHEA:19049"/>
        <dbReference type="ChEBI" id="CHEBI:15378"/>
        <dbReference type="ChEBI" id="CHEBI:37565"/>
        <dbReference type="ChEBI" id="CHEBI:57882"/>
        <dbReference type="ChEBI" id="CHEBI:58189"/>
        <dbReference type="ChEBI" id="CHEBI:58357"/>
        <dbReference type="EC" id="2.7.1.81"/>
    </reaction>
</comment>
<dbReference type="PANTHER" id="PTHR21064">
    <property type="entry name" value="AMINOGLYCOSIDE PHOSPHOTRANSFERASE DOMAIN-CONTAINING PROTEIN-RELATED"/>
    <property type="match status" value="1"/>
</dbReference>
<keyword evidence="4" id="KW-0418">Kinase</keyword>
<evidence type="ECO:0000256" key="6">
    <source>
        <dbReference type="ARBA" id="ARBA00037368"/>
    </source>
</evidence>
<name>A0A381TFJ2_9ZZZZ</name>
<comment type="function">
    <text evidence="6">Catalyzes the GTP-dependent phosphorylation of 5-hydroxy-L-lysine.</text>
</comment>
<dbReference type="PANTHER" id="PTHR21064:SF1">
    <property type="entry name" value="HYDROXYLYSINE KINASE"/>
    <property type="match status" value="1"/>
</dbReference>
<dbReference type="GO" id="GO:0005737">
    <property type="term" value="C:cytoplasm"/>
    <property type="evidence" value="ECO:0007669"/>
    <property type="project" value="UniProtKB-SubCell"/>
</dbReference>
<reference evidence="10" key="1">
    <citation type="submission" date="2018-05" db="EMBL/GenBank/DDBJ databases">
        <authorList>
            <person name="Lanie J.A."/>
            <person name="Ng W.-L."/>
            <person name="Kazmierczak K.M."/>
            <person name="Andrzejewski T.M."/>
            <person name="Davidsen T.M."/>
            <person name="Wayne K.J."/>
            <person name="Tettelin H."/>
            <person name="Glass J.I."/>
            <person name="Rusch D."/>
            <person name="Podicherti R."/>
            <person name="Tsui H.-C.T."/>
            <person name="Winkler M.E."/>
        </authorList>
    </citation>
    <scope>NUCLEOTIDE SEQUENCE</scope>
</reference>
<protein>
    <recommendedName>
        <fullName evidence="8">Hydroxylysine kinase</fullName>
        <ecNumber evidence="7">2.7.1.81</ecNumber>
    </recommendedName>
</protein>
<evidence type="ECO:0000256" key="5">
    <source>
        <dbReference type="ARBA" id="ARBA00036820"/>
    </source>
</evidence>
<evidence type="ECO:0000313" key="10">
    <source>
        <dbReference type="EMBL" id="SVA14840.1"/>
    </source>
</evidence>
<keyword evidence="2" id="KW-0963">Cytoplasm</keyword>
<dbReference type="EC" id="2.7.1.81" evidence="7"/>
<comment type="subcellular location">
    <subcellularLocation>
        <location evidence="1">Cytoplasm</location>
    </subcellularLocation>
</comment>
<dbReference type="InterPro" id="IPR002575">
    <property type="entry name" value="Aminoglycoside_PTrfase"/>
</dbReference>
<dbReference type="GO" id="GO:0047992">
    <property type="term" value="F:hydroxylysine kinase activity"/>
    <property type="evidence" value="ECO:0007669"/>
    <property type="project" value="UniProtKB-EC"/>
</dbReference>
<gene>
    <name evidence="10" type="ORF">METZ01_LOCUS67694</name>
</gene>
<dbReference type="AlphaFoldDB" id="A0A381TFJ2"/>
<evidence type="ECO:0000256" key="8">
    <source>
        <dbReference type="ARBA" id="ARBA00040505"/>
    </source>
</evidence>
<evidence type="ECO:0000259" key="9">
    <source>
        <dbReference type="Pfam" id="PF01636"/>
    </source>
</evidence>